<dbReference type="RefSeq" id="WP_087271233.1">
    <property type="nucleotide sequence ID" value="NZ_JBJGBV010000012.1"/>
</dbReference>
<dbReference type="InterPro" id="IPR008727">
    <property type="entry name" value="PAAR_motif"/>
</dbReference>
<comment type="caution">
    <text evidence="1">The sequence shown here is derived from an EMBL/GenBank/DDBJ whole genome shotgun (WGS) entry which is preliminary data.</text>
</comment>
<evidence type="ECO:0000313" key="1">
    <source>
        <dbReference type="EMBL" id="OUM72256.1"/>
    </source>
</evidence>
<organism evidence="1 2">
    <name type="scientific">Pseudomonas caspiana</name>
    <dbReference type="NCBI Taxonomy" id="1451454"/>
    <lineage>
        <taxon>Bacteria</taxon>
        <taxon>Pseudomonadati</taxon>
        <taxon>Pseudomonadota</taxon>
        <taxon>Gammaproteobacteria</taxon>
        <taxon>Pseudomonadales</taxon>
        <taxon>Pseudomonadaceae</taxon>
        <taxon>Pseudomonas</taxon>
    </lineage>
</organism>
<sequence length="132" mass="14202">MPYVVREDDPTTTGGFVLSASAIQRLDERKLARMGDPVWCPACGTVGYIAQGNPTFVDEYIAVATHGHHVRCECEPGSHQLIATQQTLAADMDAAIDIPKGLAKRARLVVDKMNAAVKDGVQPRDLRTGSKA</sequence>
<name>A0A1Y3NXF8_9PSED</name>
<keyword evidence="2" id="KW-1185">Reference proteome</keyword>
<accession>A0A1Y3NXF8</accession>
<dbReference type="Proteomes" id="UP000195440">
    <property type="component" value="Unassembled WGS sequence"/>
</dbReference>
<evidence type="ECO:0008006" key="3">
    <source>
        <dbReference type="Google" id="ProtNLM"/>
    </source>
</evidence>
<dbReference type="CDD" id="cd14744">
    <property type="entry name" value="PAAR_CT_2"/>
    <property type="match status" value="1"/>
</dbReference>
<dbReference type="Pfam" id="PF05488">
    <property type="entry name" value="PAAR_motif"/>
    <property type="match status" value="1"/>
</dbReference>
<dbReference type="EMBL" id="LOHF01000018">
    <property type="protein sequence ID" value="OUM72256.1"/>
    <property type="molecule type" value="Genomic_DNA"/>
</dbReference>
<proteinExistence type="predicted"/>
<protein>
    <recommendedName>
        <fullName evidence="3">PAAR domain-containing protein</fullName>
    </recommendedName>
</protein>
<reference evidence="1 2" key="1">
    <citation type="journal article" date="2017" name="Syst. Appl. Microbiol.">
        <title>Pseudomonas caspiana sp. nov., a citrus pathogen in the Pseudomonas syringae phylogenetic group.</title>
        <authorList>
            <person name="Busquets A."/>
            <person name="Gomila M."/>
            <person name="Beiki F."/>
            <person name="Mulet M."/>
            <person name="Rahimian H."/>
            <person name="Garcia-Valdes E."/>
            <person name="Lalucat J."/>
        </authorList>
    </citation>
    <scope>NUCLEOTIDE SEQUENCE [LARGE SCALE GENOMIC DNA]</scope>
    <source>
        <strain evidence="1 2">FBF102</strain>
    </source>
</reference>
<evidence type="ECO:0000313" key="2">
    <source>
        <dbReference type="Proteomes" id="UP000195440"/>
    </source>
</evidence>
<dbReference type="OrthoDB" id="6860016at2"/>
<dbReference type="Gene3D" id="2.60.200.60">
    <property type="match status" value="1"/>
</dbReference>
<gene>
    <name evidence="1" type="ORF">AUC60_19100</name>
</gene>
<dbReference type="AlphaFoldDB" id="A0A1Y3NXF8"/>